<dbReference type="SMART" id="SM00434">
    <property type="entry name" value="TOP4c"/>
    <property type="match status" value="1"/>
</dbReference>
<dbReference type="Pfam" id="PF02518">
    <property type="entry name" value="HATPase_c"/>
    <property type="match status" value="1"/>
</dbReference>
<dbReference type="InterPro" id="IPR013760">
    <property type="entry name" value="Topo_IIA-like_dom_sf"/>
</dbReference>
<evidence type="ECO:0000256" key="14">
    <source>
        <dbReference type="PROSITE-ProRule" id="PRU01384"/>
    </source>
</evidence>
<keyword evidence="8 15" id="KW-0547">Nucleotide-binding</keyword>
<dbReference type="Pfam" id="PF00521">
    <property type="entry name" value="DNA_topoisoIV"/>
    <property type="match status" value="1"/>
</dbReference>
<feature type="compositionally biased region" description="Basic and acidic residues" evidence="16">
    <location>
        <begin position="1399"/>
        <end position="1415"/>
    </location>
</feature>
<evidence type="ECO:0000256" key="8">
    <source>
        <dbReference type="ARBA" id="ARBA00022741"/>
    </source>
</evidence>
<dbReference type="PROSITE" id="PS52040">
    <property type="entry name" value="TOPO_IIA"/>
    <property type="match status" value="1"/>
</dbReference>
<dbReference type="PRINTS" id="PR00418">
    <property type="entry name" value="TPI2FAMILY"/>
</dbReference>
<dbReference type="GO" id="GO:0000819">
    <property type="term" value="P:sister chromatid segregation"/>
    <property type="evidence" value="ECO:0007669"/>
    <property type="project" value="TreeGrafter"/>
</dbReference>
<reference evidence="19 20" key="1">
    <citation type="submission" date="2019-01" db="EMBL/GenBank/DDBJ databases">
        <authorList>
            <person name="Sayadi A."/>
        </authorList>
    </citation>
    <scope>NUCLEOTIDE SEQUENCE [LARGE SCALE GENOMIC DNA]</scope>
</reference>
<comment type="similarity">
    <text evidence="4 15">Belongs to the type II topoisomerase family.</text>
</comment>
<dbReference type="InterPro" id="IPR036890">
    <property type="entry name" value="HATPase_C_sf"/>
</dbReference>
<dbReference type="SUPFAM" id="SSF55874">
    <property type="entry name" value="ATPase domain of HSP90 chaperone/DNA topoisomerase II/histidine kinase"/>
    <property type="match status" value="1"/>
</dbReference>
<sequence>MSDIRNLLTKMGSKATTNGDAGDEASDAPTAAAPKPLKKADTIEKIYQKKSQLEHILLRPDTYIGSVEKVSEQMWIWDKEKECMEQREVEYVPGLYKIFDEILVNAADNKQRDKTMDCIKIEVNAEDNVISVWNNGKGIPVTIHKEENMYVPSMIFGHLLTSSNYNDEEEKVTGGRNGYGAKLCNIFSTKFTVETASKEYKRQFKQTWACNMTKTSEPKVKEFAGEDYTKITFCPDLAKFKMDRLDDGIVGIISRRAFDVAASTRGVKVYLNGKRVPVKNFKDYIEMYIKGREDDSGNNLKVVYETCSERWEVGLTMSDKGFQQMSFVNSIATTKGGRHVDYVTDMIVKQLIEVLKKKNKGGINIKPFQVKNHMWVFINCLIVNPTFDSQTKENMTLQVKSFGSKCTLSEKFITQVTKSGIVESVLSWAKFKAQNELEKKGGKKQMKLKGIPKLEDANEAGGKNALKCTLILTEGDSAKSTVVSGLGVVGRDFYGIFPLKGKILNVREATHKQILENQEINNIIKILGLQYKKKYNTPDDLKTLRYGKVMIMTDQDQDGSHIKGLFINFIHHNWPELLKQNFIEQFITPIVKARKKNECISFYSLPEFEEWKAETPNHHTYSIKYYKGLGTSDRAEGREYFANIERHRIRFKYTGQTDDDHIVLAFSKKHIEHRKEWLTNFMVESRRRKEIGLPEKYLYEKDTRVVTYTDFINQELILFSNGDNIRSIPSMVDGFKPGQRKVLYVCLKRNDKKELKVGQLVGSVMEKAAYHHGEMSLSMTIINMAQNYVGSNNINLLEPRGQFGTRLVGGKDSASPRYIHTKLSPLTRMIFHQHDDPLLKYEYDDNVKIEPFWFCPILPMVLVNGAEGIGTGWMTKIPNFNPREIIRNLRKMLDDEEPKELIPWYKNFKGTIEYCGEGRYVCSGEIAILDDNRLEITELPVGTWTQPYKENVLEPMLHGSEKTKAVLADYKDYSTDTTVKFTITTLPGQMHEMEKEGLHKVFKLQTMINTSSMCAFDEYGSLKRYDSVMLILQEFYAIRLTYYQKRKVYLEGMLQAEADRLTDQARFIMEKCNGELVVENKKRKTIVEELIRRGYKPDPVMEWRKKNVEEDEEEEEAPEDAESQEEETEEEEEAAKKKKKKPPMSEKTHPDTKKFDYLLGMSMWMLTDERKNELLRQKEAKLTELDTLKRKSNKDLWREDLDTFSDELDKYEKKELEAEKRDVKIKVKKETDQEKRKGRKRPAIVETMPSPMAQRVVPTISEDIRKKVQQAAKSKENRLKKGIKKENITEEEEDEFDNMVKSKKTLVDKLGSPDEVVKQVRKKKGDGLKQTKLKFPKAASNGKGKGSDFSDDDVAIVDDCSDVEVANVKVPNSGKKERVLSRRAATKVTKYALSDDSDEKFSDKEPELFDNEAVKETSIQVEKILSSDEEAEDKPPPRHETSEDMFDSLIGRKKSTDVEKSPSPPPQPSSKRKKDSDSDEDFQPKKNKAFSSDDEDFMASEKKEPTKEKQPKKRAPKKKKTDDDSGSKKTKTKKKKSADSSDDEFDMVKEKPKKGKKKTSADSSDEEFAVSSKSKKGKKKKSGDSSDEEFNIDKDGGSDVEITSSTEVRPGRTGRAVAAKSKYTFSDSEDSF</sequence>
<dbReference type="PANTHER" id="PTHR10169">
    <property type="entry name" value="DNA TOPOISOMERASE/GYRASE"/>
    <property type="match status" value="1"/>
</dbReference>
<feature type="compositionally biased region" description="Acidic residues" evidence="16">
    <location>
        <begin position="1109"/>
        <end position="1133"/>
    </location>
</feature>
<comment type="cofactor">
    <cofactor evidence="3">
        <name>Mg(2+)</name>
        <dbReference type="ChEBI" id="CHEBI:18420"/>
    </cofactor>
</comment>
<dbReference type="SMART" id="SM00387">
    <property type="entry name" value="HATPase_c"/>
    <property type="match status" value="1"/>
</dbReference>
<evidence type="ECO:0000256" key="7">
    <source>
        <dbReference type="ARBA" id="ARBA00022723"/>
    </source>
</evidence>
<feature type="region of interest" description="Disordered" evidence="16">
    <location>
        <begin position="1229"/>
        <end position="1255"/>
    </location>
</feature>
<dbReference type="InterPro" id="IPR034157">
    <property type="entry name" value="TOPRIM_TopoII"/>
</dbReference>
<evidence type="ECO:0000259" key="18">
    <source>
        <dbReference type="PROSITE" id="PS52040"/>
    </source>
</evidence>
<evidence type="ECO:0000256" key="4">
    <source>
        <dbReference type="ARBA" id="ARBA00011080"/>
    </source>
</evidence>
<dbReference type="FunFam" id="3.90.199.10:FF:000002">
    <property type="entry name" value="DNA topoisomerase 2"/>
    <property type="match status" value="1"/>
</dbReference>
<dbReference type="InterPro" id="IPR014721">
    <property type="entry name" value="Ribsml_uS5_D2-typ_fold_subgr"/>
</dbReference>
<dbReference type="Pfam" id="PF16898">
    <property type="entry name" value="TOPRIM_C"/>
    <property type="match status" value="1"/>
</dbReference>
<evidence type="ECO:0000256" key="1">
    <source>
        <dbReference type="ARBA" id="ARBA00000185"/>
    </source>
</evidence>
<feature type="domain" description="Topo IIA-type catalytic" evidence="18">
    <location>
        <begin position="728"/>
        <end position="1201"/>
    </location>
</feature>
<gene>
    <name evidence="19" type="ORF">CALMAC_LOCUS6724</name>
</gene>
<evidence type="ECO:0000256" key="13">
    <source>
        <dbReference type="ARBA" id="ARBA00023235"/>
    </source>
</evidence>
<keyword evidence="12 14" id="KW-0238">DNA-binding</keyword>
<evidence type="ECO:0000256" key="9">
    <source>
        <dbReference type="ARBA" id="ARBA00022840"/>
    </source>
</evidence>
<evidence type="ECO:0000313" key="20">
    <source>
        <dbReference type="Proteomes" id="UP000410492"/>
    </source>
</evidence>
<dbReference type="SMART" id="SM00433">
    <property type="entry name" value="TOP2c"/>
    <property type="match status" value="1"/>
</dbReference>
<dbReference type="FunFam" id="3.30.565.10:FF:000004">
    <property type="entry name" value="DNA topoisomerase 2"/>
    <property type="match status" value="1"/>
</dbReference>
<keyword evidence="11 14" id="KW-0799">Topoisomerase</keyword>
<dbReference type="PRINTS" id="PR01158">
    <property type="entry name" value="TOPISMRASEII"/>
</dbReference>
<dbReference type="GO" id="GO:0046872">
    <property type="term" value="F:metal ion binding"/>
    <property type="evidence" value="ECO:0007669"/>
    <property type="project" value="UniProtKB-KW"/>
</dbReference>
<dbReference type="CDD" id="cd03365">
    <property type="entry name" value="TOPRIM_TopoIIA"/>
    <property type="match status" value="1"/>
</dbReference>
<feature type="region of interest" description="Disordered" evidence="16">
    <location>
        <begin position="1370"/>
        <end position="1632"/>
    </location>
</feature>
<accession>A0A653C7S1</accession>
<keyword evidence="10" id="KW-0460">Magnesium</keyword>
<dbReference type="Gene3D" id="3.90.199.10">
    <property type="entry name" value="Topoisomerase II, domain 5"/>
    <property type="match status" value="1"/>
</dbReference>
<dbReference type="InterPro" id="IPR013759">
    <property type="entry name" value="Topo_IIA_B_C"/>
</dbReference>
<dbReference type="GO" id="GO:0005634">
    <property type="term" value="C:nucleus"/>
    <property type="evidence" value="ECO:0007669"/>
    <property type="project" value="TreeGrafter"/>
</dbReference>
<dbReference type="GO" id="GO:0005524">
    <property type="term" value="F:ATP binding"/>
    <property type="evidence" value="ECO:0007669"/>
    <property type="project" value="UniProtKB-UniRule"/>
</dbReference>
<evidence type="ECO:0000256" key="6">
    <source>
        <dbReference type="ARBA" id="ARBA00019635"/>
    </source>
</evidence>
<dbReference type="OrthoDB" id="276498at2759"/>
<feature type="region of interest" description="Disordered" evidence="16">
    <location>
        <begin position="1107"/>
        <end position="1153"/>
    </location>
</feature>
<evidence type="ECO:0000256" key="3">
    <source>
        <dbReference type="ARBA" id="ARBA00001946"/>
    </source>
</evidence>
<dbReference type="InterPro" id="IPR002205">
    <property type="entry name" value="Topo_IIA_dom_A"/>
</dbReference>
<dbReference type="InterPro" id="IPR013757">
    <property type="entry name" value="Topo_IIA_A_a_sf"/>
</dbReference>
<feature type="region of interest" description="Disordered" evidence="16">
    <location>
        <begin position="1315"/>
        <end position="1352"/>
    </location>
</feature>
<evidence type="ECO:0000256" key="5">
    <source>
        <dbReference type="ARBA" id="ARBA00012895"/>
    </source>
</evidence>
<evidence type="ECO:0000256" key="2">
    <source>
        <dbReference type="ARBA" id="ARBA00001913"/>
    </source>
</evidence>
<keyword evidence="7" id="KW-0479">Metal-binding</keyword>
<evidence type="ECO:0000313" key="19">
    <source>
        <dbReference type="EMBL" id="VEN43649.1"/>
    </source>
</evidence>
<feature type="active site" description="O-(5'-phospho-DNA)-tyrosine intermediate" evidence="14">
    <location>
        <position position="818"/>
    </location>
</feature>
<dbReference type="InterPro" id="IPR050634">
    <property type="entry name" value="DNA_Topoisomerase_II"/>
</dbReference>
<dbReference type="InterPro" id="IPR003594">
    <property type="entry name" value="HATPase_dom"/>
</dbReference>
<dbReference type="EC" id="5.6.2.2" evidence="5 15"/>
<feature type="compositionally biased region" description="Basic and acidic residues" evidence="16">
    <location>
        <begin position="1499"/>
        <end position="1509"/>
    </location>
</feature>
<evidence type="ECO:0000256" key="16">
    <source>
        <dbReference type="SAM" id="MobiDB-lite"/>
    </source>
</evidence>
<feature type="compositionally biased region" description="Basic residues" evidence="16">
    <location>
        <begin position="1510"/>
        <end position="1519"/>
    </location>
</feature>
<dbReference type="InterPro" id="IPR006171">
    <property type="entry name" value="TOPRIM_dom"/>
</dbReference>
<comment type="catalytic activity">
    <reaction evidence="1 14 15">
        <text>ATP-dependent breakage, passage and rejoining of double-stranded DNA.</text>
        <dbReference type="EC" id="5.6.2.2"/>
    </reaction>
</comment>
<dbReference type="CDD" id="cd16930">
    <property type="entry name" value="HATPase_TopII-like"/>
    <property type="match status" value="1"/>
</dbReference>
<dbReference type="FunFam" id="3.30.1490.30:FF:000001">
    <property type="entry name" value="DNA topoisomerase 2"/>
    <property type="match status" value="1"/>
</dbReference>
<dbReference type="GO" id="GO:0003677">
    <property type="term" value="F:DNA binding"/>
    <property type="evidence" value="ECO:0007669"/>
    <property type="project" value="UniProtKB-UniRule"/>
</dbReference>
<dbReference type="InterPro" id="IPR013758">
    <property type="entry name" value="Topo_IIA_A/C_ab"/>
</dbReference>
<dbReference type="Gene3D" id="3.30.1360.40">
    <property type="match status" value="1"/>
</dbReference>
<evidence type="ECO:0000256" key="12">
    <source>
        <dbReference type="ARBA" id="ARBA00023125"/>
    </source>
</evidence>
<dbReference type="CDD" id="cd03481">
    <property type="entry name" value="TopoIIA_Trans_ScTopoIIA"/>
    <property type="match status" value="1"/>
</dbReference>
<dbReference type="InterPro" id="IPR031660">
    <property type="entry name" value="TOPRIM_C"/>
</dbReference>
<dbReference type="PROSITE" id="PS00177">
    <property type="entry name" value="TOPOISOMERASE_II"/>
    <property type="match status" value="1"/>
</dbReference>
<feature type="domain" description="Toprim" evidence="17">
    <location>
        <begin position="468"/>
        <end position="585"/>
    </location>
</feature>
<dbReference type="GO" id="GO:0003918">
    <property type="term" value="F:DNA topoisomerase type II (double strand cut, ATP-hydrolyzing) activity"/>
    <property type="evidence" value="ECO:0007669"/>
    <property type="project" value="UniProtKB-UniRule"/>
</dbReference>
<dbReference type="InterPro" id="IPR020568">
    <property type="entry name" value="Ribosomal_Su5_D2-typ_SF"/>
</dbReference>
<dbReference type="InterPro" id="IPR018522">
    <property type="entry name" value="TopoIIA_CS"/>
</dbReference>
<keyword evidence="9 15" id="KW-0067">ATP-binding</keyword>
<organism evidence="19 20">
    <name type="scientific">Callosobruchus maculatus</name>
    <name type="common">Southern cowpea weevil</name>
    <name type="synonym">Pulse bruchid</name>
    <dbReference type="NCBI Taxonomy" id="64391"/>
    <lineage>
        <taxon>Eukaryota</taxon>
        <taxon>Metazoa</taxon>
        <taxon>Ecdysozoa</taxon>
        <taxon>Arthropoda</taxon>
        <taxon>Hexapoda</taxon>
        <taxon>Insecta</taxon>
        <taxon>Pterygota</taxon>
        <taxon>Neoptera</taxon>
        <taxon>Endopterygota</taxon>
        <taxon>Coleoptera</taxon>
        <taxon>Polyphaga</taxon>
        <taxon>Cucujiformia</taxon>
        <taxon>Chrysomeloidea</taxon>
        <taxon>Chrysomelidae</taxon>
        <taxon>Bruchinae</taxon>
        <taxon>Bruchini</taxon>
        <taxon>Callosobruchus</taxon>
    </lineage>
</organism>
<dbReference type="EMBL" id="CAACVG010007099">
    <property type="protein sequence ID" value="VEN43649.1"/>
    <property type="molecule type" value="Genomic_DNA"/>
</dbReference>
<dbReference type="PANTHER" id="PTHR10169:SF38">
    <property type="entry name" value="DNA TOPOISOMERASE 2"/>
    <property type="match status" value="1"/>
</dbReference>
<dbReference type="Gene3D" id="3.30.1490.30">
    <property type="match status" value="1"/>
</dbReference>
<proteinExistence type="inferred from homology"/>
<dbReference type="Gene3D" id="3.30.565.10">
    <property type="entry name" value="Histidine kinase-like ATPase, C-terminal domain"/>
    <property type="match status" value="1"/>
</dbReference>
<dbReference type="Gene3D" id="3.40.50.670">
    <property type="match status" value="1"/>
</dbReference>
<dbReference type="InterPro" id="IPR001241">
    <property type="entry name" value="Topo_IIA"/>
</dbReference>
<feature type="region of interest" description="Disordered" evidence="16">
    <location>
        <begin position="11"/>
        <end position="36"/>
    </location>
</feature>
<dbReference type="InterPro" id="IPR001154">
    <property type="entry name" value="TopoII_euk"/>
</dbReference>
<dbReference type="SUPFAM" id="SSF56719">
    <property type="entry name" value="Type II DNA topoisomerase"/>
    <property type="match status" value="1"/>
</dbReference>
<protein>
    <recommendedName>
        <fullName evidence="6 15">DNA topoisomerase 2</fullName>
        <ecNumber evidence="5 15">5.6.2.2</ecNumber>
    </recommendedName>
</protein>
<dbReference type="Pfam" id="PF01751">
    <property type="entry name" value="Toprim"/>
    <property type="match status" value="1"/>
</dbReference>
<feature type="compositionally biased region" description="Basic and acidic residues" evidence="16">
    <location>
        <begin position="1433"/>
        <end position="1442"/>
    </location>
</feature>
<dbReference type="FunFam" id="3.30.230.10:FF:000008">
    <property type="entry name" value="DNA topoisomerase 2"/>
    <property type="match status" value="1"/>
</dbReference>
<comment type="function">
    <text evidence="15">Control of topological states of DNA by transient breakage and subsequent rejoining of DNA strands. Topoisomerase II makes double-strand breaks.</text>
</comment>
<dbReference type="GO" id="GO:0000712">
    <property type="term" value="P:resolution of meiotic recombination intermediates"/>
    <property type="evidence" value="ECO:0007669"/>
    <property type="project" value="TreeGrafter"/>
</dbReference>
<feature type="compositionally biased region" description="Basic and acidic residues" evidence="16">
    <location>
        <begin position="1143"/>
        <end position="1153"/>
    </location>
</feature>
<evidence type="ECO:0000256" key="15">
    <source>
        <dbReference type="RuleBase" id="RU362094"/>
    </source>
</evidence>
<comment type="subunit">
    <text evidence="15">Homodimer.</text>
</comment>
<evidence type="ECO:0000259" key="17">
    <source>
        <dbReference type="PROSITE" id="PS50880"/>
    </source>
</evidence>
<name>A0A653C7S1_CALMS</name>
<evidence type="ECO:0000256" key="10">
    <source>
        <dbReference type="ARBA" id="ARBA00022842"/>
    </source>
</evidence>
<keyword evidence="13 14" id="KW-0413">Isomerase</keyword>
<keyword evidence="20" id="KW-1185">Reference proteome</keyword>
<dbReference type="Proteomes" id="UP000410492">
    <property type="component" value="Unassembled WGS sequence"/>
</dbReference>
<dbReference type="FunFam" id="3.30.1360.40:FF:000003">
    <property type="entry name" value="DNA topoisomerase 2"/>
    <property type="match status" value="1"/>
</dbReference>
<comment type="cofactor">
    <cofactor evidence="2">
        <name>Ca(2+)</name>
        <dbReference type="ChEBI" id="CHEBI:29108"/>
    </cofactor>
</comment>
<dbReference type="InterPro" id="IPR013506">
    <property type="entry name" value="Topo_IIA_bsu_dom2"/>
</dbReference>
<dbReference type="SUPFAM" id="SSF54211">
    <property type="entry name" value="Ribosomal protein S5 domain 2-like"/>
    <property type="match status" value="1"/>
</dbReference>
<dbReference type="Pfam" id="PF00204">
    <property type="entry name" value="DNA_gyraseB"/>
    <property type="match status" value="1"/>
</dbReference>
<dbReference type="CDD" id="cd00187">
    <property type="entry name" value="TOP4c"/>
    <property type="match status" value="1"/>
</dbReference>
<evidence type="ECO:0000256" key="11">
    <source>
        <dbReference type="ARBA" id="ARBA00023029"/>
    </source>
</evidence>
<dbReference type="Gene3D" id="1.10.268.10">
    <property type="entry name" value="Topoisomerase, domain 3"/>
    <property type="match status" value="1"/>
</dbReference>
<dbReference type="FunFam" id="3.40.50.670:FF:000001">
    <property type="entry name" value="DNA topoisomerase 2"/>
    <property type="match status" value="2"/>
</dbReference>
<dbReference type="PROSITE" id="PS50880">
    <property type="entry name" value="TOPRIM"/>
    <property type="match status" value="1"/>
</dbReference>
<dbReference type="Gene3D" id="3.30.230.10">
    <property type="match status" value="1"/>
</dbReference>
<dbReference type="GO" id="GO:0006265">
    <property type="term" value="P:DNA topological change"/>
    <property type="evidence" value="ECO:0007669"/>
    <property type="project" value="UniProtKB-UniRule"/>
</dbReference>